<accession>A0A2B7WMH9</accession>
<protein>
    <submittedName>
        <fullName evidence="2">Uncharacterized protein</fullName>
    </submittedName>
</protein>
<reference evidence="2 3" key="1">
    <citation type="submission" date="2017-10" db="EMBL/GenBank/DDBJ databases">
        <title>Comparative genomics in systemic dimorphic fungi from Ajellomycetaceae.</title>
        <authorList>
            <person name="Munoz J.F."/>
            <person name="Mcewen J.G."/>
            <person name="Clay O.K."/>
            <person name="Cuomo C.A."/>
        </authorList>
    </citation>
    <scope>NUCLEOTIDE SEQUENCE [LARGE SCALE GENOMIC DNA]</scope>
    <source>
        <strain evidence="2 3">UAMH130</strain>
    </source>
</reference>
<evidence type="ECO:0000313" key="2">
    <source>
        <dbReference type="EMBL" id="PGG97721.1"/>
    </source>
</evidence>
<gene>
    <name evidence="2" type="ORF">GX51_07165</name>
</gene>
<feature type="compositionally biased region" description="Low complexity" evidence="1">
    <location>
        <begin position="104"/>
        <end position="115"/>
    </location>
</feature>
<comment type="caution">
    <text evidence="2">The sequence shown here is derived from an EMBL/GenBank/DDBJ whole genome shotgun (WGS) entry which is preliminary data.</text>
</comment>
<dbReference type="AlphaFoldDB" id="A0A2B7WMH9"/>
<feature type="compositionally biased region" description="Polar residues" evidence="1">
    <location>
        <begin position="134"/>
        <end position="145"/>
    </location>
</feature>
<organism evidence="2 3">
    <name type="scientific">Blastomyces parvus</name>
    <dbReference type="NCBI Taxonomy" id="2060905"/>
    <lineage>
        <taxon>Eukaryota</taxon>
        <taxon>Fungi</taxon>
        <taxon>Dikarya</taxon>
        <taxon>Ascomycota</taxon>
        <taxon>Pezizomycotina</taxon>
        <taxon>Eurotiomycetes</taxon>
        <taxon>Eurotiomycetidae</taxon>
        <taxon>Onygenales</taxon>
        <taxon>Ajellomycetaceae</taxon>
        <taxon>Blastomyces</taxon>
    </lineage>
</organism>
<evidence type="ECO:0000256" key="1">
    <source>
        <dbReference type="SAM" id="MobiDB-lite"/>
    </source>
</evidence>
<feature type="non-terminal residue" evidence="2">
    <location>
        <position position="1"/>
    </location>
</feature>
<evidence type="ECO:0000313" key="3">
    <source>
        <dbReference type="Proteomes" id="UP000224080"/>
    </source>
</evidence>
<keyword evidence="3" id="KW-1185">Reference proteome</keyword>
<feature type="region of interest" description="Disordered" evidence="1">
    <location>
        <begin position="15"/>
        <end position="75"/>
    </location>
</feature>
<dbReference type="STRING" id="2060905.A0A2B7WMH9"/>
<feature type="compositionally biased region" description="Polar residues" evidence="1">
    <location>
        <begin position="35"/>
        <end position="57"/>
    </location>
</feature>
<feature type="region of interest" description="Disordered" evidence="1">
    <location>
        <begin position="134"/>
        <end position="171"/>
    </location>
</feature>
<feature type="compositionally biased region" description="Polar residues" evidence="1">
    <location>
        <begin position="15"/>
        <end position="26"/>
    </location>
</feature>
<dbReference type="OrthoDB" id="10344639at2759"/>
<sequence length="171" mass="17582">SASYSSTAGALTAPISSNYASTSASDGSADLHATSPRSISETGASATYATNMSTSGISPHLRAPKTVLDNSPVPGSVDLRLMVANNSRHYSSLPAPYPYQNINPHQQPQAAATAPGNRGSWDFGAFVNSSPGTTAAPTHSLTYSRPSHLGHVSQDYTAPPVYSLGHPTTGP</sequence>
<dbReference type="EMBL" id="PDNC01000136">
    <property type="protein sequence ID" value="PGG97721.1"/>
    <property type="molecule type" value="Genomic_DNA"/>
</dbReference>
<dbReference type="Proteomes" id="UP000224080">
    <property type="component" value="Unassembled WGS sequence"/>
</dbReference>
<feature type="region of interest" description="Disordered" evidence="1">
    <location>
        <begin position="95"/>
        <end position="117"/>
    </location>
</feature>
<name>A0A2B7WMH9_9EURO</name>
<proteinExistence type="predicted"/>